<dbReference type="FunFam" id="3.40.50.720:FF:000084">
    <property type="entry name" value="Short-chain dehydrogenase reductase"/>
    <property type="match status" value="1"/>
</dbReference>
<dbReference type="PANTHER" id="PTHR44196:SF1">
    <property type="entry name" value="DEHYDROGENASE_REDUCTASE SDR FAMILY MEMBER 7B"/>
    <property type="match status" value="1"/>
</dbReference>
<comment type="caution">
    <text evidence="4">The sequence shown here is derived from an EMBL/GenBank/DDBJ whole genome shotgun (WGS) entry which is preliminary data.</text>
</comment>
<dbReference type="AlphaFoldDB" id="A0A3D9KHM9"/>
<dbReference type="OrthoDB" id="9775296at2"/>
<dbReference type="CDD" id="cd05233">
    <property type="entry name" value="SDR_c"/>
    <property type="match status" value="1"/>
</dbReference>
<keyword evidence="5" id="KW-1185">Reference proteome</keyword>
<organism evidence="4 5">
    <name type="scientific">Cohnella phaseoli</name>
    <dbReference type="NCBI Taxonomy" id="456490"/>
    <lineage>
        <taxon>Bacteria</taxon>
        <taxon>Bacillati</taxon>
        <taxon>Bacillota</taxon>
        <taxon>Bacilli</taxon>
        <taxon>Bacillales</taxon>
        <taxon>Paenibacillaceae</taxon>
        <taxon>Cohnella</taxon>
    </lineage>
</organism>
<reference evidence="4 5" key="1">
    <citation type="submission" date="2018-07" db="EMBL/GenBank/DDBJ databases">
        <title>Genomic Encyclopedia of Type Strains, Phase III (KMG-III): the genomes of soil and plant-associated and newly described type strains.</title>
        <authorList>
            <person name="Whitman W."/>
        </authorList>
    </citation>
    <scope>NUCLEOTIDE SEQUENCE [LARGE SCALE GENOMIC DNA]</scope>
    <source>
        <strain evidence="4 5">CECT 7287</strain>
    </source>
</reference>
<dbReference type="RefSeq" id="WP_116059820.1">
    <property type="nucleotide sequence ID" value="NZ_QRDZ01000004.1"/>
</dbReference>
<name>A0A3D9KHM9_9BACL</name>
<dbReference type="GO" id="GO:0016020">
    <property type="term" value="C:membrane"/>
    <property type="evidence" value="ECO:0007669"/>
    <property type="project" value="TreeGrafter"/>
</dbReference>
<dbReference type="InterPro" id="IPR036291">
    <property type="entry name" value="NAD(P)-bd_dom_sf"/>
</dbReference>
<dbReference type="InterPro" id="IPR020904">
    <property type="entry name" value="Sc_DH/Rdtase_CS"/>
</dbReference>
<gene>
    <name evidence="4" type="ORF">DFP98_104101</name>
</gene>
<evidence type="ECO:0000313" key="4">
    <source>
        <dbReference type="EMBL" id="RED85396.1"/>
    </source>
</evidence>
<dbReference type="PANTHER" id="PTHR44196">
    <property type="entry name" value="DEHYDROGENASE/REDUCTASE SDR FAMILY MEMBER 7B"/>
    <property type="match status" value="1"/>
</dbReference>
<evidence type="ECO:0000256" key="2">
    <source>
        <dbReference type="ARBA" id="ARBA00023002"/>
    </source>
</evidence>
<evidence type="ECO:0000256" key="3">
    <source>
        <dbReference type="RuleBase" id="RU000363"/>
    </source>
</evidence>
<sequence length="273" mass="29923">MSIFREKVCLVTGGGSGLGREVCSQLADRGACVIVADLNEEAARDIAQKISIHGGTAIASYVDVTDPKSIEALIDASLAQYGRLDYMFNNAGITVVGEFRDLPLDELKKVLEVNLTGILHGSHYAYQVMAKQGYGHIVNTASGFGLVPGPTNLPYTMAKFGVVGLSETMRCEGLDLGIKVSVICPGYIRTSMIDNMRTFNADSADVISQIPAKMIDPQQAARLVLRGVEKNRAIITFPSYVGVLTFLYRCFPRLFLRYSLTTIRNFRKIRKKE</sequence>
<dbReference type="Proteomes" id="UP000256977">
    <property type="component" value="Unassembled WGS sequence"/>
</dbReference>
<dbReference type="PRINTS" id="PR00081">
    <property type="entry name" value="GDHRDH"/>
</dbReference>
<dbReference type="GO" id="GO:0016491">
    <property type="term" value="F:oxidoreductase activity"/>
    <property type="evidence" value="ECO:0007669"/>
    <property type="project" value="UniProtKB-KW"/>
</dbReference>
<keyword evidence="2" id="KW-0560">Oxidoreductase</keyword>
<comment type="similarity">
    <text evidence="1 3">Belongs to the short-chain dehydrogenases/reductases (SDR) family.</text>
</comment>
<evidence type="ECO:0000256" key="1">
    <source>
        <dbReference type="ARBA" id="ARBA00006484"/>
    </source>
</evidence>
<evidence type="ECO:0000313" key="5">
    <source>
        <dbReference type="Proteomes" id="UP000256977"/>
    </source>
</evidence>
<dbReference type="PRINTS" id="PR00080">
    <property type="entry name" value="SDRFAMILY"/>
</dbReference>
<dbReference type="InterPro" id="IPR002347">
    <property type="entry name" value="SDR_fam"/>
</dbReference>
<dbReference type="EMBL" id="QRDZ01000004">
    <property type="protein sequence ID" value="RED85396.1"/>
    <property type="molecule type" value="Genomic_DNA"/>
</dbReference>
<proteinExistence type="inferred from homology"/>
<accession>A0A3D9KHM9</accession>
<dbReference type="GO" id="GO:0008206">
    <property type="term" value="P:bile acid metabolic process"/>
    <property type="evidence" value="ECO:0007669"/>
    <property type="project" value="UniProtKB-ARBA"/>
</dbReference>
<dbReference type="SUPFAM" id="SSF51735">
    <property type="entry name" value="NAD(P)-binding Rossmann-fold domains"/>
    <property type="match status" value="1"/>
</dbReference>
<dbReference type="Gene3D" id="3.40.50.720">
    <property type="entry name" value="NAD(P)-binding Rossmann-like Domain"/>
    <property type="match status" value="1"/>
</dbReference>
<dbReference type="PROSITE" id="PS00061">
    <property type="entry name" value="ADH_SHORT"/>
    <property type="match status" value="1"/>
</dbReference>
<dbReference type="Pfam" id="PF00106">
    <property type="entry name" value="adh_short"/>
    <property type="match status" value="1"/>
</dbReference>
<protein>
    <submittedName>
        <fullName evidence="4">Short-subunit dehydrogenase</fullName>
    </submittedName>
</protein>